<dbReference type="GeneID" id="116290137"/>
<feature type="region of interest" description="Disordered" evidence="1">
    <location>
        <begin position="174"/>
        <end position="206"/>
    </location>
</feature>
<keyword evidence="2" id="KW-1133">Transmembrane helix</keyword>
<gene>
    <name evidence="5" type="primary">LOC116290137</name>
</gene>
<keyword evidence="2" id="KW-0472">Membrane</keyword>
<organism evidence="4 5">
    <name type="scientific">Actinia tenebrosa</name>
    <name type="common">Australian red waratah sea anemone</name>
    <dbReference type="NCBI Taxonomy" id="6105"/>
    <lineage>
        <taxon>Eukaryota</taxon>
        <taxon>Metazoa</taxon>
        <taxon>Cnidaria</taxon>
        <taxon>Anthozoa</taxon>
        <taxon>Hexacorallia</taxon>
        <taxon>Actiniaria</taxon>
        <taxon>Actiniidae</taxon>
        <taxon>Actinia</taxon>
    </lineage>
</organism>
<sequence>MLHSVSKYVGFLLLPLIFAVCVAAGTEVCGLVQEASKKVCVDSGGVASLKWGVTQPVDMLRMCVQLKDRENYENGVCPPGFQPFFALSDTVLKLLGKDELKPALDQFAFVGNLSNGKLWFHINVTGAFAGKWTFLALVKFQGDPVAKCHRNLTSYYLAVEDTNLTTGYLCGPPTKTSGHSPTKKNTTLTTGYPRGPTTKMSGHSPTKKNGLSLKIIAIVLGCLFFLVLVLVVVIFANCYKIHQQSSRGNGIGQCKSYLV</sequence>
<reference evidence="5" key="1">
    <citation type="submission" date="2025-08" db="UniProtKB">
        <authorList>
            <consortium name="RefSeq"/>
        </authorList>
    </citation>
    <scope>IDENTIFICATION</scope>
    <source>
        <tissue evidence="5">Tentacle</tissue>
    </source>
</reference>
<dbReference type="RefSeq" id="XP_031552992.1">
    <property type="nucleotide sequence ID" value="XM_031697132.1"/>
</dbReference>
<dbReference type="Proteomes" id="UP000515163">
    <property type="component" value="Unplaced"/>
</dbReference>
<evidence type="ECO:0000313" key="4">
    <source>
        <dbReference type="Proteomes" id="UP000515163"/>
    </source>
</evidence>
<dbReference type="AlphaFoldDB" id="A0A6P8HJX3"/>
<feature type="compositionally biased region" description="Polar residues" evidence="1">
    <location>
        <begin position="174"/>
        <end position="190"/>
    </location>
</feature>
<evidence type="ECO:0000256" key="1">
    <source>
        <dbReference type="SAM" id="MobiDB-lite"/>
    </source>
</evidence>
<name>A0A6P8HJX3_ACTTE</name>
<evidence type="ECO:0000313" key="5">
    <source>
        <dbReference type="RefSeq" id="XP_031552992.1"/>
    </source>
</evidence>
<keyword evidence="2" id="KW-0812">Transmembrane</keyword>
<keyword evidence="3" id="KW-0732">Signal</keyword>
<dbReference type="InParanoid" id="A0A6P8HJX3"/>
<feature type="chain" id="PRO_5027893187" evidence="3">
    <location>
        <begin position="24"/>
        <end position="259"/>
    </location>
</feature>
<proteinExistence type="predicted"/>
<evidence type="ECO:0000256" key="2">
    <source>
        <dbReference type="SAM" id="Phobius"/>
    </source>
</evidence>
<evidence type="ECO:0000256" key="3">
    <source>
        <dbReference type="SAM" id="SignalP"/>
    </source>
</evidence>
<protein>
    <submittedName>
        <fullName evidence="5">Uncharacterized protein LOC116290137</fullName>
    </submittedName>
</protein>
<keyword evidence="4" id="KW-1185">Reference proteome</keyword>
<accession>A0A6P8HJX3</accession>
<feature type="transmembrane region" description="Helical" evidence="2">
    <location>
        <begin position="215"/>
        <end position="239"/>
    </location>
</feature>
<dbReference type="KEGG" id="aten:116290137"/>
<feature type="signal peptide" evidence="3">
    <location>
        <begin position="1"/>
        <end position="23"/>
    </location>
</feature>